<dbReference type="AlphaFoldDB" id="A0A1L9TBN2"/>
<gene>
    <name evidence="2" type="ORF">ASPSYDRAFT_47106</name>
</gene>
<protein>
    <submittedName>
        <fullName evidence="2">Uncharacterized protein</fullName>
    </submittedName>
</protein>
<feature type="transmembrane region" description="Helical" evidence="1">
    <location>
        <begin position="43"/>
        <end position="62"/>
    </location>
</feature>
<organism evidence="2 3">
    <name type="scientific">Aspergillus sydowii CBS 593.65</name>
    <dbReference type="NCBI Taxonomy" id="1036612"/>
    <lineage>
        <taxon>Eukaryota</taxon>
        <taxon>Fungi</taxon>
        <taxon>Dikarya</taxon>
        <taxon>Ascomycota</taxon>
        <taxon>Pezizomycotina</taxon>
        <taxon>Eurotiomycetes</taxon>
        <taxon>Eurotiomycetidae</taxon>
        <taxon>Eurotiales</taxon>
        <taxon>Aspergillaceae</taxon>
        <taxon>Aspergillus</taxon>
        <taxon>Aspergillus subgen. Nidulantes</taxon>
    </lineage>
</organism>
<reference evidence="3" key="1">
    <citation type="journal article" date="2017" name="Genome Biol.">
        <title>Comparative genomics reveals high biological diversity and specific adaptations in the industrially and medically important fungal genus Aspergillus.</title>
        <authorList>
            <person name="de Vries R.P."/>
            <person name="Riley R."/>
            <person name="Wiebenga A."/>
            <person name="Aguilar-Osorio G."/>
            <person name="Amillis S."/>
            <person name="Uchima C.A."/>
            <person name="Anderluh G."/>
            <person name="Asadollahi M."/>
            <person name="Askin M."/>
            <person name="Barry K."/>
            <person name="Battaglia E."/>
            <person name="Bayram O."/>
            <person name="Benocci T."/>
            <person name="Braus-Stromeyer S.A."/>
            <person name="Caldana C."/>
            <person name="Canovas D."/>
            <person name="Cerqueira G.C."/>
            <person name="Chen F."/>
            <person name="Chen W."/>
            <person name="Choi C."/>
            <person name="Clum A."/>
            <person name="Dos Santos R.A."/>
            <person name="Damasio A.R."/>
            <person name="Diallinas G."/>
            <person name="Emri T."/>
            <person name="Fekete E."/>
            <person name="Flipphi M."/>
            <person name="Freyberg S."/>
            <person name="Gallo A."/>
            <person name="Gournas C."/>
            <person name="Habgood R."/>
            <person name="Hainaut M."/>
            <person name="Harispe M.L."/>
            <person name="Henrissat B."/>
            <person name="Hilden K.S."/>
            <person name="Hope R."/>
            <person name="Hossain A."/>
            <person name="Karabika E."/>
            <person name="Karaffa L."/>
            <person name="Karanyi Z."/>
            <person name="Krasevec N."/>
            <person name="Kuo A."/>
            <person name="Kusch H."/>
            <person name="LaButti K."/>
            <person name="Lagendijk E.L."/>
            <person name="Lapidus A."/>
            <person name="Levasseur A."/>
            <person name="Lindquist E."/>
            <person name="Lipzen A."/>
            <person name="Logrieco A.F."/>
            <person name="MacCabe A."/>
            <person name="Maekelae M.R."/>
            <person name="Malavazi I."/>
            <person name="Melin P."/>
            <person name="Meyer V."/>
            <person name="Mielnichuk N."/>
            <person name="Miskei M."/>
            <person name="Molnar A.P."/>
            <person name="Mule G."/>
            <person name="Ngan C.Y."/>
            <person name="Orejas M."/>
            <person name="Orosz E."/>
            <person name="Ouedraogo J.P."/>
            <person name="Overkamp K.M."/>
            <person name="Park H.-S."/>
            <person name="Perrone G."/>
            <person name="Piumi F."/>
            <person name="Punt P.J."/>
            <person name="Ram A.F."/>
            <person name="Ramon A."/>
            <person name="Rauscher S."/>
            <person name="Record E."/>
            <person name="Riano-Pachon D.M."/>
            <person name="Robert V."/>
            <person name="Roehrig J."/>
            <person name="Ruller R."/>
            <person name="Salamov A."/>
            <person name="Salih N.S."/>
            <person name="Samson R.A."/>
            <person name="Sandor E."/>
            <person name="Sanguinetti M."/>
            <person name="Schuetze T."/>
            <person name="Sepcic K."/>
            <person name="Shelest E."/>
            <person name="Sherlock G."/>
            <person name="Sophianopoulou V."/>
            <person name="Squina F.M."/>
            <person name="Sun H."/>
            <person name="Susca A."/>
            <person name="Todd R.B."/>
            <person name="Tsang A."/>
            <person name="Unkles S.E."/>
            <person name="van de Wiele N."/>
            <person name="van Rossen-Uffink D."/>
            <person name="Oliveira J.V."/>
            <person name="Vesth T.C."/>
            <person name="Visser J."/>
            <person name="Yu J.-H."/>
            <person name="Zhou M."/>
            <person name="Andersen M.R."/>
            <person name="Archer D.B."/>
            <person name="Baker S.E."/>
            <person name="Benoit I."/>
            <person name="Brakhage A.A."/>
            <person name="Braus G.H."/>
            <person name="Fischer R."/>
            <person name="Frisvad J.C."/>
            <person name="Goldman G.H."/>
            <person name="Houbraken J."/>
            <person name="Oakley B."/>
            <person name="Pocsi I."/>
            <person name="Scazzocchio C."/>
            <person name="Seiboth B."/>
            <person name="vanKuyk P.A."/>
            <person name="Wortman J."/>
            <person name="Dyer P.S."/>
            <person name="Grigoriev I.V."/>
        </authorList>
    </citation>
    <scope>NUCLEOTIDE SEQUENCE [LARGE SCALE GENOMIC DNA]</scope>
    <source>
        <strain evidence="3">CBS 593.65</strain>
    </source>
</reference>
<keyword evidence="1" id="KW-0812">Transmembrane</keyword>
<proteinExistence type="predicted"/>
<dbReference type="VEuPathDB" id="FungiDB:ASPSYDRAFT_47106"/>
<evidence type="ECO:0000256" key="1">
    <source>
        <dbReference type="SAM" id="Phobius"/>
    </source>
</evidence>
<dbReference type="Proteomes" id="UP000184356">
    <property type="component" value="Unassembled WGS sequence"/>
</dbReference>
<dbReference type="EMBL" id="KV878589">
    <property type="protein sequence ID" value="OJJ56832.1"/>
    <property type="molecule type" value="Genomic_DNA"/>
</dbReference>
<evidence type="ECO:0000313" key="2">
    <source>
        <dbReference type="EMBL" id="OJJ56832.1"/>
    </source>
</evidence>
<name>A0A1L9TBN2_9EURO</name>
<keyword evidence="3" id="KW-1185">Reference proteome</keyword>
<dbReference type="RefSeq" id="XP_040700638.1">
    <property type="nucleotide sequence ID" value="XM_040847367.1"/>
</dbReference>
<keyword evidence="1" id="KW-0472">Membrane</keyword>
<dbReference type="GeneID" id="63763440"/>
<accession>A0A1L9TBN2</accession>
<evidence type="ECO:0000313" key="3">
    <source>
        <dbReference type="Proteomes" id="UP000184356"/>
    </source>
</evidence>
<keyword evidence="1" id="KW-1133">Transmembrane helix</keyword>
<sequence>MPPRFRLAYFIYHEARVASLCPCNSLQEPPCHSTSDARSTLQAYAFVLLSSGKLVCFYFNWLTKQQLKTWLHVHQPPLKNSVELPVPQTHS</sequence>